<dbReference type="SUPFAM" id="SSF52113">
    <property type="entry name" value="BRCT domain"/>
    <property type="match status" value="1"/>
</dbReference>
<dbReference type="OrthoDB" id="552194at2759"/>
<feature type="non-terminal residue" evidence="8">
    <location>
        <position position="1"/>
    </location>
</feature>
<evidence type="ECO:0000256" key="4">
    <source>
        <dbReference type="ARBA" id="ARBA00023204"/>
    </source>
</evidence>
<sequence length="394" mass="42727">PEAPDVDPDVKMSRNGWRPLAVDSDPDVEEEARADPDVGPRRRARKRRKSPGVPDVVAETPSPDVGGRGALAMDSDTDVEGEGPGPDVRPPKRLKTAPKRPRVPDVQAGHPDPDVGAPRRLLVDRWIWGVPRVNLGVPDPSPPPQLRRSRRLARGSRGGGASPDPAPTQNGRDQTPKPRPSPKPRPQRPQSPVRGGAGVTMVVIGGCVLGAWLHSWPRPQEEEAPPAEGATRRLRPRGATGPAHIRVLFTGVVASRALEVALGTLGGTMATSVTDCSHLVTDGVRRTLKFLCAVARGVPIVTPQWLLQSWRSGRVLSPERFLLRDPPRERHFGFRLSPTLARARQRPLLQGYEVHVTPSVRPGPEDMKELVTCCGGTFLPTLPTQHAVRGHWGD</sequence>
<dbReference type="PANTHER" id="PTHR23196:SF34">
    <property type="entry name" value="MEDIATOR OF DNA DAMAGE CHECKPOINT PROTEIN 1"/>
    <property type="match status" value="1"/>
</dbReference>
<organism evidence="8 9">
    <name type="scientific">Pitta sordida</name>
    <name type="common">Hooded pitta</name>
    <dbReference type="NCBI Taxonomy" id="9163"/>
    <lineage>
        <taxon>Eukaryota</taxon>
        <taxon>Metazoa</taxon>
        <taxon>Chordata</taxon>
        <taxon>Craniata</taxon>
        <taxon>Vertebrata</taxon>
        <taxon>Euteleostomi</taxon>
        <taxon>Archelosauria</taxon>
        <taxon>Archosauria</taxon>
        <taxon>Dinosauria</taxon>
        <taxon>Saurischia</taxon>
        <taxon>Theropoda</taxon>
        <taxon>Coelurosauria</taxon>
        <taxon>Aves</taxon>
        <taxon>Neognathae</taxon>
        <taxon>Neoaves</taxon>
        <taxon>Telluraves</taxon>
        <taxon>Australaves</taxon>
        <taxon>Passeriformes</taxon>
        <taxon>Pittidae</taxon>
        <taxon>Pitta</taxon>
    </lineage>
</organism>
<dbReference type="SMART" id="SM00292">
    <property type="entry name" value="BRCT"/>
    <property type="match status" value="1"/>
</dbReference>
<feature type="compositionally biased region" description="Basic residues" evidence="6">
    <location>
        <begin position="91"/>
        <end position="101"/>
    </location>
</feature>
<dbReference type="AlphaFoldDB" id="A0A851EZ85"/>
<dbReference type="Pfam" id="PF16770">
    <property type="entry name" value="RTT107_BRCT_5"/>
    <property type="match status" value="1"/>
</dbReference>
<dbReference type="GO" id="GO:0005634">
    <property type="term" value="C:nucleus"/>
    <property type="evidence" value="ECO:0007669"/>
    <property type="project" value="UniProtKB-SubCell"/>
</dbReference>
<evidence type="ECO:0000256" key="6">
    <source>
        <dbReference type="SAM" id="MobiDB-lite"/>
    </source>
</evidence>
<feature type="region of interest" description="Disordered" evidence="6">
    <location>
        <begin position="1"/>
        <end position="119"/>
    </location>
</feature>
<dbReference type="PROSITE" id="PS50172">
    <property type="entry name" value="BRCT"/>
    <property type="match status" value="1"/>
</dbReference>
<feature type="region of interest" description="Disordered" evidence="6">
    <location>
        <begin position="219"/>
        <end position="238"/>
    </location>
</feature>
<gene>
    <name evidence="8" type="primary">Mdc1</name>
    <name evidence="8" type="ORF">PITSOR_R14979</name>
</gene>
<feature type="domain" description="BRCT" evidence="7">
    <location>
        <begin position="244"/>
        <end position="323"/>
    </location>
</feature>
<evidence type="ECO:0000259" key="7">
    <source>
        <dbReference type="PROSITE" id="PS50172"/>
    </source>
</evidence>
<accession>A0A851EZ85</accession>
<evidence type="ECO:0000313" key="8">
    <source>
        <dbReference type="EMBL" id="NWI88239.1"/>
    </source>
</evidence>
<dbReference type="CDD" id="cd17744">
    <property type="entry name" value="BRCT_MDC1_rpt1"/>
    <property type="match status" value="1"/>
</dbReference>
<dbReference type="InterPro" id="IPR051579">
    <property type="entry name" value="DDR_Transcriptional_Reg"/>
</dbReference>
<dbReference type="Gene3D" id="3.40.50.10190">
    <property type="entry name" value="BRCT domain"/>
    <property type="match status" value="2"/>
</dbReference>
<keyword evidence="4" id="KW-0234">DNA repair</keyword>
<keyword evidence="3" id="KW-0227">DNA damage</keyword>
<feature type="compositionally biased region" description="Basic and acidic residues" evidence="6">
    <location>
        <begin position="31"/>
        <end position="40"/>
    </location>
</feature>
<feature type="region of interest" description="Disordered" evidence="6">
    <location>
        <begin position="132"/>
        <end position="197"/>
    </location>
</feature>
<keyword evidence="2" id="KW-0597">Phosphoprotein</keyword>
<dbReference type="InterPro" id="IPR001357">
    <property type="entry name" value="BRCT_dom"/>
</dbReference>
<comment type="caution">
    <text evidence="8">The sequence shown here is derived from an EMBL/GenBank/DDBJ whole genome shotgun (WGS) entry which is preliminary data.</text>
</comment>
<feature type="compositionally biased region" description="Basic residues" evidence="6">
    <location>
        <begin position="41"/>
        <end position="50"/>
    </location>
</feature>
<dbReference type="GO" id="GO:0006281">
    <property type="term" value="P:DNA repair"/>
    <property type="evidence" value="ECO:0007669"/>
    <property type="project" value="UniProtKB-KW"/>
</dbReference>
<dbReference type="Proteomes" id="UP000633448">
    <property type="component" value="Unassembled WGS sequence"/>
</dbReference>
<evidence type="ECO:0000256" key="3">
    <source>
        <dbReference type="ARBA" id="ARBA00022763"/>
    </source>
</evidence>
<evidence type="ECO:0000256" key="2">
    <source>
        <dbReference type="ARBA" id="ARBA00022553"/>
    </source>
</evidence>
<dbReference type="Pfam" id="PF16589">
    <property type="entry name" value="BRCT_2"/>
    <property type="match status" value="1"/>
</dbReference>
<evidence type="ECO:0000256" key="5">
    <source>
        <dbReference type="ARBA" id="ARBA00023242"/>
    </source>
</evidence>
<dbReference type="InterPro" id="IPR036420">
    <property type="entry name" value="BRCT_dom_sf"/>
</dbReference>
<keyword evidence="5" id="KW-0539">Nucleus</keyword>
<evidence type="ECO:0000313" key="9">
    <source>
        <dbReference type="Proteomes" id="UP000633448"/>
    </source>
</evidence>
<dbReference type="PANTHER" id="PTHR23196">
    <property type="entry name" value="PAX TRANSCRIPTION ACTIVATION DOMAIN INTERACTING PROTEIN"/>
    <property type="match status" value="1"/>
</dbReference>
<name>A0A851EZ85_PITSO</name>
<dbReference type="EMBL" id="WEKX01008357">
    <property type="protein sequence ID" value="NWI88239.1"/>
    <property type="molecule type" value="Genomic_DNA"/>
</dbReference>
<proteinExistence type="predicted"/>
<reference evidence="8" key="1">
    <citation type="submission" date="2019-10" db="EMBL/GenBank/DDBJ databases">
        <title>Bird 10,000 Genomes (B10K) Project - Family phase.</title>
        <authorList>
            <person name="Zhang G."/>
        </authorList>
    </citation>
    <scope>NUCLEOTIDE SEQUENCE</scope>
    <source>
        <strain evidence="8">B10K-DU-002-53</strain>
        <tissue evidence="8">Muscle</tissue>
    </source>
</reference>
<keyword evidence="9" id="KW-1185">Reference proteome</keyword>
<comment type="subcellular location">
    <subcellularLocation>
        <location evidence="1">Nucleus</location>
    </subcellularLocation>
</comment>
<feature type="non-terminal residue" evidence="8">
    <location>
        <position position="394"/>
    </location>
</feature>
<protein>
    <submittedName>
        <fullName evidence="8">MDC1 protein</fullName>
    </submittedName>
</protein>
<evidence type="ECO:0000256" key="1">
    <source>
        <dbReference type="ARBA" id="ARBA00004123"/>
    </source>
</evidence>